<evidence type="ECO:0000256" key="2">
    <source>
        <dbReference type="ARBA" id="ARBA00022679"/>
    </source>
</evidence>
<dbReference type="SMART" id="SM01266">
    <property type="entry name" value="Mac"/>
    <property type="match status" value="1"/>
</dbReference>
<dbReference type="Proteomes" id="UP001596122">
    <property type="component" value="Unassembled WGS sequence"/>
</dbReference>
<dbReference type="EC" id="2.3.1.-" evidence="5"/>
<evidence type="ECO:0000259" key="4">
    <source>
        <dbReference type="SMART" id="SM01266"/>
    </source>
</evidence>
<dbReference type="EMBL" id="JBHSLD010000009">
    <property type="protein sequence ID" value="MFC5381244.1"/>
    <property type="molecule type" value="Genomic_DNA"/>
</dbReference>
<dbReference type="SUPFAM" id="SSF51161">
    <property type="entry name" value="Trimeric LpxA-like enzymes"/>
    <property type="match status" value="1"/>
</dbReference>
<dbReference type="InterPro" id="IPR018357">
    <property type="entry name" value="Hexapep_transf_CS"/>
</dbReference>
<protein>
    <submittedName>
        <fullName evidence="5">Sugar O-acetyltransferase</fullName>
        <ecNumber evidence="5">2.3.1.-</ecNumber>
    </submittedName>
</protein>
<evidence type="ECO:0000256" key="3">
    <source>
        <dbReference type="ARBA" id="ARBA00022737"/>
    </source>
</evidence>
<dbReference type="Gene3D" id="2.160.10.10">
    <property type="entry name" value="Hexapeptide repeat proteins"/>
    <property type="match status" value="1"/>
</dbReference>
<evidence type="ECO:0000313" key="6">
    <source>
        <dbReference type="Proteomes" id="UP001596122"/>
    </source>
</evidence>
<comment type="similarity">
    <text evidence="1">Belongs to the transferase hexapeptide repeat family.</text>
</comment>
<evidence type="ECO:0000256" key="1">
    <source>
        <dbReference type="ARBA" id="ARBA00007274"/>
    </source>
</evidence>
<dbReference type="InterPro" id="IPR001451">
    <property type="entry name" value="Hexapep"/>
</dbReference>
<evidence type="ECO:0000313" key="5">
    <source>
        <dbReference type="EMBL" id="MFC5381244.1"/>
    </source>
</evidence>
<dbReference type="PROSITE" id="PS00101">
    <property type="entry name" value="HEXAPEP_TRANSFERASES"/>
    <property type="match status" value="1"/>
</dbReference>
<dbReference type="Pfam" id="PF00132">
    <property type="entry name" value="Hexapep"/>
    <property type="match status" value="1"/>
</dbReference>
<name>A0ABW0GPN9_9MICO</name>
<dbReference type="CDD" id="cd03357">
    <property type="entry name" value="LbH_MAT_GAT"/>
    <property type="match status" value="1"/>
</dbReference>
<organism evidence="5 6">
    <name type="scientific">Aquipuribacter nitratireducens</name>
    <dbReference type="NCBI Taxonomy" id="650104"/>
    <lineage>
        <taxon>Bacteria</taxon>
        <taxon>Bacillati</taxon>
        <taxon>Actinomycetota</taxon>
        <taxon>Actinomycetes</taxon>
        <taxon>Micrococcales</taxon>
        <taxon>Intrasporangiaceae</taxon>
        <taxon>Aquipuribacter</taxon>
    </lineage>
</organism>
<dbReference type="Pfam" id="PF12464">
    <property type="entry name" value="Mac"/>
    <property type="match status" value="1"/>
</dbReference>
<gene>
    <name evidence="5" type="ORF">ACFPJ6_10615</name>
</gene>
<keyword evidence="5" id="KW-0012">Acyltransferase</keyword>
<accession>A0ABW0GPN9</accession>
<reference evidence="6" key="1">
    <citation type="journal article" date="2019" name="Int. J. Syst. Evol. Microbiol.">
        <title>The Global Catalogue of Microorganisms (GCM) 10K type strain sequencing project: providing services to taxonomists for standard genome sequencing and annotation.</title>
        <authorList>
            <consortium name="The Broad Institute Genomics Platform"/>
            <consortium name="The Broad Institute Genome Sequencing Center for Infectious Disease"/>
            <person name="Wu L."/>
            <person name="Ma J."/>
        </authorList>
    </citation>
    <scope>NUCLEOTIDE SEQUENCE [LARGE SCALE GENOMIC DNA]</scope>
    <source>
        <strain evidence="6">CCUG 43114</strain>
    </source>
</reference>
<dbReference type="InterPro" id="IPR011004">
    <property type="entry name" value="Trimer_LpxA-like_sf"/>
</dbReference>
<dbReference type="RefSeq" id="WP_340270698.1">
    <property type="nucleotide sequence ID" value="NZ_JBBEOG010000007.1"/>
</dbReference>
<dbReference type="GO" id="GO:0016746">
    <property type="term" value="F:acyltransferase activity"/>
    <property type="evidence" value="ECO:0007669"/>
    <property type="project" value="UniProtKB-KW"/>
</dbReference>
<keyword evidence="6" id="KW-1185">Reference proteome</keyword>
<keyword evidence="3" id="KW-0677">Repeat</keyword>
<keyword evidence="2 5" id="KW-0808">Transferase</keyword>
<comment type="caution">
    <text evidence="5">The sequence shown here is derived from an EMBL/GenBank/DDBJ whole genome shotgun (WGS) entry which is preliminary data.</text>
</comment>
<sequence length="204" mass="21522">MTSESDTRSMRERMLAGDLYIADDPELAAASTAALDLMAAYNATTVRQQPLRRQLLEQLLGAIGEGTEIRPPFRVDYGSHIRIGARCFANFGLVALDVAAITIGDDVQMGPNVQLLTPTHPLEADLRRDKWEAARPITIGDNVWLGGGAIVLPGVTIGENTVVGAGAVVTKDLPADVVAVGNPARVVRSLPPSATTRNGGTELG</sequence>
<dbReference type="PANTHER" id="PTHR23416">
    <property type="entry name" value="SIALIC ACID SYNTHASE-RELATED"/>
    <property type="match status" value="1"/>
</dbReference>
<dbReference type="InterPro" id="IPR024688">
    <property type="entry name" value="Mac_dom"/>
</dbReference>
<feature type="domain" description="Maltose/galactoside acetyltransferase" evidence="4">
    <location>
        <begin position="11"/>
        <end position="65"/>
    </location>
</feature>
<dbReference type="PANTHER" id="PTHR23416:SF23">
    <property type="entry name" value="ACETYLTRANSFERASE C18B11.09C-RELATED"/>
    <property type="match status" value="1"/>
</dbReference>
<proteinExistence type="inferred from homology"/>
<dbReference type="InterPro" id="IPR051159">
    <property type="entry name" value="Hexapeptide_acetyltransf"/>
</dbReference>